<keyword evidence="1" id="KW-0479">Metal-binding</keyword>
<sequence length="276" mass="32575">MNIYDELIENCRLGNLNRILQIYNETEYINMNIQNDILFRISCANNYINIALWLYNLHTTDQTQRRINIHAGTEDPFRWSCEKGHFEIAKWLYKVGIEENTPINIHIFNEYSFRWSCINGHFKIAQWLYTISLTEIKRINIFANDHEAFIKSCKNKHFDIADWLCSLCDFYKITVIGDKHVADVSITHLDLDECLALPESETKDKYIDKLYETCGICVLTKQDTCMICLSIDAERWVKMCCGHIMCLDCYMQYDKCPYRCKSSVFKLSKAIKINFI</sequence>
<accession>A0A3G4ZS77</accession>
<dbReference type="InterPro" id="IPR036770">
    <property type="entry name" value="Ankyrin_rpt-contain_sf"/>
</dbReference>
<dbReference type="PROSITE" id="PS00518">
    <property type="entry name" value="ZF_RING_1"/>
    <property type="match status" value="1"/>
</dbReference>
<evidence type="ECO:0000256" key="3">
    <source>
        <dbReference type="ARBA" id="ARBA00022833"/>
    </source>
</evidence>
<dbReference type="GO" id="GO:0008270">
    <property type="term" value="F:zinc ion binding"/>
    <property type="evidence" value="ECO:0007669"/>
    <property type="project" value="UniProtKB-KW"/>
</dbReference>
<dbReference type="InterPro" id="IPR017907">
    <property type="entry name" value="Znf_RING_CS"/>
</dbReference>
<proteinExistence type="predicted"/>
<evidence type="ECO:0000259" key="5">
    <source>
        <dbReference type="PROSITE" id="PS50089"/>
    </source>
</evidence>
<evidence type="ECO:0000256" key="4">
    <source>
        <dbReference type="PROSITE-ProRule" id="PRU00175"/>
    </source>
</evidence>
<evidence type="ECO:0000256" key="1">
    <source>
        <dbReference type="ARBA" id="ARBA00022723"/>
    </source>
</evidence>
<gene>
    <name evidence="6" type="ORF">Terrestrivirus6_69</name>
</gene>
<dbReference type="SUPFAM" id="SSF48403">
    <property type="entry name" value="Ankyrin repeat"/>
    <property type="match status" value="1"/>
</dbReference>
<dbReference type="InterPro" id="IPR001841">
    <property type="entry name" value="Znf_RING"/>
</dbReference>
<keyword evidence="3" id="KW-0862">Zinc</keyword>
<reference evidence="6" key="1">
    <citation type="submission" date="2018-10" db="EMBL/GenBank/DDBJ databases">
        <title>Hidden diversity of soil giant viruses.</title>
        <authorList>
            <person name="Schulz F."/>
            <person name="Alteio L."/>
            <person name="Goudeau D."/>
            <person name="Ryan E.M."/>
            <person name="Malmstrom R.R."/>
            <person name="Blanchard J."/>
            <person name="Woyke T."/>
        </authorList>
    </citation>
    <scope>NUCLEOTIDE SEQUENCE</scope>
    <source>
        <strain evidence="6">TEV1</strain>
    </source>
</reference>
<organism evidence="6">
    <name type="scientific">Terrestrivirus sp</name>
    <dbReference type="NCBI Taxonomy" id="2487775"/>
    <lineage>
        <taxon>Viruses</taxon>
        <taxon>Varidnaviria</taxon>
        <taxon>Bamfordvirae</taxon>
        <taxon>Nucleocytoviricota</taxon>
        <taxon>Megaviricetes</taxon>
        <taxon>Imitervirales</taxon>
        <taxon>Mimiviridae</taxon>
        <taxon>Klosneuvirinae</taxon>
    </lineage>
</organism>
<name>A0A3G4ZS77_9VIRU</name>
<dbReference type="PROSITE" id="PS50089">
    <property type="entry name" value="ZF_RING_2"/>
    <property type="match status" value="1"/>
</dbReference>
<dbReference type="Gene3D" id="1.25.40.20">
    <property type="entry name" value="Ankyrin repeat-containing domain"/>
    <property type="match status" value="1"/>
</dbReference>
<dbReference type="EMBL" id="MK071984">
    <property type="protein sequence ID" value="AYV76443.1"/>
    <property type="molecule type" value="Genomic_DNA"/>
</dbReference>
<keyword evidence="2 4" id="KW-0863">Zinc-finger</keyword>
<protein>
    <recommendedName>
        <fullName evidence="5">RING-type domain-containing protein</fullName>
    </recommendedName>
</protein>
<feature type="domain" description="RING-type" evidence="5">
    <location>
        <begin position="225"/>
        <end position="257"/>
    </location>
</feature>
<evidence type="ECO:0000313" key="6">
    <source>
        <dbReference type="EMBL" id="AYV76443.1"/>
    </source>
</evidence>
<evidence type="ECO:0000256" key="2">
    <source>
        <dbReference type="ARBA" id="ARBA00022771"/>
    </source>
</evidence>